<keyword evidence="4" id="KW-0479">Metal-binding</keyword>
<dbReference type="GO" id="GO:0016787">
    <property type="term" value="F:hydrolase activity"/>
    <property type="evidence" value="ECO:0007669"/>
    <property type="project" value="UniProtKB-KW"/>
</dbReference>
<dbReference type="PANTHER" id="PTHR21485:SF3">
    <property type="entry name" value="N-ACYLNEURAMINATE CYTIDYLYLTRANSFERASE"/>
    <property type="match status" value="1"/>
</dbReference>
<dbReference type="InterPro" id="IPR010023">
    <property type="entry name" value="KdsC_fam"/>
</dbReference>
<evidence type="ECO:0000256" key="5">
    <source>
        <dbReference type="ARBA" id="ARBA00022801"/>
    </source>
</evidence>
<dbReference type="Proteomes" id="UP000708576">
    <property type="component" value="Unassembled WGS sequence"/>
</dbReference>
<organism evidence="7 8">
    <name type="scientific">Carboxylicivirga linearis</name>
    <dbReference type="NCBI Taxonomy" id="1628157"/>
    <lineage>
        <taxon>Bacteria</taxon>
        <taxon>Pseudomonadati</taxon>
        <taxon>Bacteroidota</taxon>
        <taxon>Bacteroidia</taxon>
        <taxon>Marinilabiliales</taxon>
        <taxon>Marinilabiliaceae</taxon>
        <taxon>Carboxylicivirga</taxon>
    </lineage>
</organism>
<keyword evidence="8" id="KW-1185">Reference proteome</keyword>
<gene>
    <name evidence="7" type="ORF">KEM10_20985</name>
</gene>
<accession>A0ABS5K0V1</accession>
<evidence type="ECO:0000313" key="8">
    <source>
        <dbReference type="Proteomes" id="UP000708576"/>
    </source>
</evidence>
<dbReference type="Gene3D" id="3.40.50.1000">
    <property type="entry name" value="HAD superfamily/HAD-like"/>
    <property type="match status" value="1"/>
</dbReference>
<protein>
    <submittedName>
        <fullName evidence="7">HAD-IIIA family hydrolase</fullName>
    </submittedName>
</protein>
<proteinExistence type="inferred from homology"/>
<dbReference type="InterPro" id="IPR036412">
    <property type="entry name" value="HAD-like_sf"/>
</dbReference>
<dbReference type="SFLD" id="SFLDS00003">
    <property type="entry name" value="Haloacid_Dehalogenase"/>
    <property type="match status" value="1"/>
</dbReference>
<keyword evidence="6" id="KW-0460">Magnesium</keyword>
<evidence type="ECO:0000256" key="3">
    <source>
        <dbReference type="ARBA" id="ARBA00011881"/>
    </source>
</evidence>
<dbReference type="InterPro" id="IPR050793">
    <property type="entry name" value="CMP-NeuNAc_synthase"/>
</dbReference>
<comment type="similarity">
    <text evidence="2">Belongs to the KdsC family.</text>
</comment>
<evidence type="ECO:0000256" key="2">
    <source>
        <dbReference type="ARBA" id="ARBA00005893"/>
    </source>
</evidence>
<evidence type="ECO:0000256" key="1">
    <source>
        <dbReference type="ARBA" id="ARBA00001946"/>
    </source>
</evidence>
<comment type="cofactor">
    <cofactor evidence="1">
        <name>Mg(2+)</name>
        <dbReference type="ChEBI" id="CHEBI:18420"/>
    </cofactor>
</comment>
<sequence length="174" mass="19501">MIFPKLILTDIDGVWTDGGMYYAQDGNELKKFHTGDSAGVLYAHLLNIPVGIVTGEKTQIVKRRAEKLDIDYLLQGVSDKVKVVKELLRDLEIQFEEVAYIGDDINDIALLNKVGYSGAPSNAIPLVKKKVDYVTEKAGGEGAFREFVEWILNKSGMNENSLYSLYKEKKNLQQ</sequence>
<dbReference type="RefSeq" id="WP_212219287.1">
    <property type="nucleotide sequence ID" value="NZ_JAGUCO010000029.1"/>
</dbReference>
<dbReference type="PANTHER" id="PTHR21485">
    <property type="entry name" value="HAD SUPERFAMILY MEMBERS CMAS AND KDSC"/>
    <property type="match status" value="1"/>
</dbReference>
<dbReference type="NCBIfam" id="TIGR01670">
    <property type="entry name" value="KdsC-phosphatas"/>
    <property type="match status" value="1"/>
</dbReference>
<keyword evidence="5 7" id="KW-0378">Hydrolase</keyword>
<evidence type="ECO:0000256" key="6">
    <source>
        <dbReference type="ARBA" id="ARBA00022842"/>
    </source>
</evidence>
<dbReference type="CDD" id="cd01630">
    <property type="entry name" value="HAD_KDO-like"/>
    <property type="match status" value="1"/>
</dbReference>
<comment type="caution">
    <text evidence="7">The sequence shown here is derived from an EMBL/GenBank/DDBJ whole genome shotgun (WGS) entry which is preliminary data.</text>
</comment>
<dbReference type="PIRSF" id="PIRSF006118">
    <property type="entry name" value="KDO8-P_Ptase"/>
    <property type="match status" value="1"/>
</dbReference>
<reference evidence="7 8" key="1">
    <citation type="journal article" date="2015" name="Int. J. Syst. Evol. Microbiol.">
        <title>Carboxylicivirga linearis sp. nov., isolated from a sea cucumber culture pond.</title>
        <authorList>
            <person name="Wang F.Q."/>
            <person name="Zhou Y.X."/>
            <person name="Lin X.Z."/>
            <person name="Chen G.J."/>
            <person name="Du Z.J."/>
        </authorList>
    </citation>
    <scope>NUCLEOTIDE SEQUENCE [LARGE SCALE GENOMIC DNA]</scope>
    <source>
        <strain evidence="7 8">FB218</strain>
    </source>
</reference>
<evidence type="ECO:0000313" key="7">
    <source>
        <dbReference type="EMBL" id="MBS2100776.1"/>
    </source>
</evidence>
<comment type="subunit">
    <text evidence="3">Homotetramer.</text>
</comment>
<evidence type="ECO:0000256" key="4">
    <source>
        <dbReference type="ARBA" id="ARBA00022723"/>
    </source>
</evidence>
<dbReference type="SFLD" id="SFLDG01136">
    <property type="entry name" value="C1.6:_Phosphoserine_Phosphatas"/>
    <property type="match status" value="1"/>
</dbReference>
<dbReference type="SUPFAM" id="SSF56784">
    <property type="entry name" value="HAD-like"/>
    <property type="match status" value="1"/>
</dbReference>
<dbReference type="InterPro" id="IPR023214">
    <property type="entry name" value="HAD_sf"/>
</dbReference>
<dbReference type="EMBL" id="JAGUCO010000029">
    <property type="protein sequence ID" value="MBS2100776.1"/>
    <property type="molecule type" value="Genomic_DNA"/>
</dbReference>
<dbReference type="Pfam" id="PF08282">
    <property type="entry name" value="Hydrolase_3"/>
    <property type="match status" value="1"/>
</dbReference>
<dbReference type="SFLD" id="SFLDG01138">
    <property type="entry name" value="C1.6.2:_Deoxy-d-mannose-octulo"/>
    <property type="match status" value="1"/>
</dbReference>
<name>A0ABS5K0V1_9BACT</name>